<keyword evidence="3" id="KW-1185">Reference proteome</keyword>
<dbReference type="EMBL" id="VSRR010040273">
    <property type="protein sequence ID" value="MPC75062.1"/>
    <property type="molecule type" value="Genomic_DNA"/>
</dbReference>
<evidence type="ECO:0000313" key="3">
    <source>
        <dbReference type="Proteomes" id="UP000324222"/>
    </source>
</evidence>
<reference evidence="2 3" key="1">
    <citation type="submission" date="2019-05" db="EMBL/GenBank/DDBJ databases">
        <title>Another draft genome of Portunus trituberculatus and its Hox gene families provides insights of decapod evolution.</title>
        <authorList>
            <person name="Jeong J.-H."/>
            <person name="Song I."/>
            <person name="Kim S."/>
            <person name="Choi T."/>
            <person name="Kim D."/>
            <person name="Ryu S."/>
            <person name="Kim W."/>
        </authorList>
    </citation>
    <scope>NUCLEOTIDE SEQUENCE [LARGE SCALE GENOMIC DNA]</scope>
    <source>
        <tissue evidence="2">Muscle</tissue>
    </source>
</reference>
<dbReference type="Proteomes" id="UP000324222">
    <property type="component" value="Unassembled WGS sequence"/>
</dbReference>
<name>A0A5B7HUJ4_PORTR</name>
<comment type="caution">
    <text evidence="2">The sequence shown here is derived from an EMBL/GenBank/DDBJ whole genome shotgun (WGS) entry which is preliminary data.</text>
</comment>
<feature type="transmembrane region" description="Helical" evidence="1">
    <location>
        <begin position="32"/>
        <end position="54"/>
    </location>
</feature>
<keyword evidence="1" id="KW-0812">Transmembrane</keyword>
<dbReference type="AlphaFoldDB" id="A0A5B7HUJ4"/>
<accession>A0A5B7HUJ4</accession>
<organism evidence="2 3">
    <name type="scientific">Portunus trituberculatus</name>
    <name type="common">Swimming crab</name>
    <name type="synonym">Neptunus trituberculatus</name>
    <dbReference type="NCBI Taxonomy" id="210409"/>
    <lineage>
        <taxon>Eukaryota</taxon>
        <taxon>Metazoa</taxon>
        <taxon>Ecdysozoa</taxon>
        <taxon>Arthropoda</taxon>
        <taxon>Crustacea</taxon>
        <taxon>Multicrustacea</taxon>
        <taxon>Malacostraca</taxon>
        <taxon>Eumalacostraca</taxon>
        <taxon>Eucarida</taxon>
        <taxon>Decapoda</taxon>
        <taxon>Pleocyemata</taxon>
        <taxon>Brachyura</taxon>
        <taxon>Eubrachyura</taxon>
        <taxon>Portunoidea</taxon>
        <taxon>Portunidae</taxon>
        <taxon>Portuninae</taxon>
        <taxon>Portunus</taxon>
    </lineage>
</organism>
<protein>
    <submittedName>
        <fullName evidence="2">Uncharacterized protein</fullName>
    </submittedName>
</protein>
<sequence length="112" mass="12449">MFLPGCNIIHWCKQKLWLILAVKIRACLHINLLLLLLLCSFGFLLQLPLGFNLWQCFLCGPQVYVKGFLSAVGDETNERPCVAFVGQLETVILPAGHPASLPHYGVSSELID</sequence>
<proteinExistence type="predicted"/>
<gene>
    <name evidence="2" type="ORF">E2C01_069445</name>
</gene>
<keyword evidence="1" id="KW-1133">Transmembrane helix</keyword>
<evidence type="ECO:0000313" key="2">
    <source>
        <dbReference type="EMBL" id="MPC75062.1"/>
    </source>
</evidence>
<evidence type="ECO:0000256" key="1">
    <source>
        <dbReference type="SAM" id="Phobius"/>
    </source>
</evidence>
<keyword evidence="1" id="KW-0472">Membrane</keyword>